<evidence type="ECO:0000256" key="4">
    <source>
        <dbReference type="ARBA" id="ARBA00046271"/>
    </source>
</evidence>
<protein>
    <submittedName>
        <fullName evidence="5">Uncharacterized protein</fullName>
    </submittedName>
</protein>
<sequence>MSTQKSKSSEDLGFSNHLAVRLPLTDKFIDHPLLCKLCANAQTREKCLKILQYTSKLIAYFLQKGGKEWEALAKLLSTARRCFKLLRWVKHFDDLKDAAAEGSASFRSALYLDVGCNLVADISEDMCSLEKIGFIRKGRLPARAEYYSNWCQLVLAVVEIYVSKVKAERAVWKANSSPSIDNQRKSLLARLEMSKFVADLFKAFWDCEMSFANELLFILSGLWAAMVSTHKYAIKAAK</sequence>
<keyword evidence="1" id="KW-0962">Peroxisome biogenesis</keyword>
<evidence type="ECO:0000256" key="3">
    <source>
        <dbReference type="ARBA" id="ARBA00023140"/>
    </source>
</evidence>
<organism evidence="5">
    <name type="scientific">Noctiluca scintillans</name>
    <name type="common">Sea sparkle</name>
    <name type="synonym">Red tide dinoflagellate</name>
    <dbReference type="NCBI Taxonomy" id="2966"/>
    <lineage>
        <taxon>Eukaryota</taxon>
        <taxon>Sar</taxon>
        <taxon>Alveolata</taxon>
        <taxon>Dinophyceae</taxon>
        <taxon>Noctilucales</taxon>
        <taxon>Noctilucaceae</taxon>
        <taxon>Noctiluca</taxon>
    </lineage>
</organism>
<proteinExistence type="predicted"/>
<reference evidence="5" key="1">
    <citation type="submission" date="2021-01" db="EMBL/GenBank/DDBJ databases">
        <authorList>
            <person name="Corre E."/>
            <person name="Pelletier E."/>
            <person name="Niang G."/>
            <person name="Scheremetjew M."/>
            <person name="Finn R."/>
            <person name="Kale V."/>
            <person name="Holt S."/>
            <person name="Cochrane G."/>
            <person name="Meng A."/>
            <person name="Brown T."/>
            <person name="Cohen L."/>
        </authorList>
    </citation>
    <scope>NUCLEOTIDE SEQUENCE</scope>
</reference>
<name>A0A7S1AUZ9_NOCSC</name>
<keyword evidence="2" id="KW-0472">Membrane</keyword>
<dbReference type="PANTHER" id="PTHR12652">
    <property type="entry name" value="PEROXISOMAL BIOGENESIS FACTOR 11"/>
    <property type="match status" value="1"/>
</dbReference>
<dbReference type="GO" id="GO:0016559">
    <property type="term" value="P:peroxisome fission"/>
    <property type="evidence" value="ECO:0007669"/>
    <property type="project" value="InterPro"/>
</dbReference>
<keyword evidence="3" id="KW-0576">Peroxisome</keyword>
<evidence type="ECO:0000313" key="5">
    <source>
        <dbReference type="EMBL" id="CAD8866213.1"/>
    </source>
</evidence>
<dbReference type="PANTHER" id="PTHR12652:SF50">
    <property type="entry name" value="PEROXIN 11"/>
    <property type="match status" value="1"/>
</dbReference>
<dbReference type="Pfam" id="PF05648">
    <property type="entry name" value="PEX11"/>
    <property type="match status" value="1"/>
</dbReference>
<comment type="subcellular location">
    <subcellularLocation>
        <location evidence="4">Peroxisome membrane</location>
    </subcellularLocation>
</comment>
<gene>
    <name evidence="5" type="ORF">NSCI0253_LOCUS40568</name>
</gene>
<accession>A0A7S1AUZ9</accession>
<dbReference type="GO" id="GO:0005778">
    <property type="term" value="C:peroxisomal membrane"/>
    <property type="evidence" value="ECO:0007669"/>
    <property type="project" value="UniProtKB-SubCell"/>
</dbReference>
<evidence type="ECO:0000256" key="1">
    <source>
        <dbReference type="ARBA" id="ARBA00022593"/>
    </source>
</evidence>
<dbReference type="EMBL" id="HBFQ01057119">
    <property type="protein sequence ID" value="CAD8866213.1"/>
    <property type="molecule type" value="Transcribed_RNA"/>
</dbReference>
<evidence type="ECO:0000256" key="2">
    <source>
        <dbReference type="ARBA" id="ARBA00023136"/>
    </source>
</evidence>
<dbReference type="InterPro" id="IPR008733">
    <property type="entry name" value="PEX11"/>
</dbReference>
<dbReference type="AlphaFoldDB" id="A0A7S1AUZ9"/>